<dbReference type="PANTHER" id="PTHR36001:SF2">
    <property type="entry name" value="CTAGE FAMILY PROTEIN-RELATED"/>
    <property type="match status" value="1"/>
</dbReference>
<protein>
    <submittedName>
        <fullName evidence="3">Uncharacterized protein</fullName>
    </submittedName>
</protein>
<dbReference type="InterPro" id="IPR053327">
    <property type="entry name" value="KIP"/>
</dbReference>
<proteinExistence type="predicted"/>
<keyword evidence="4" id="KW-1185">Reference proteome</keyword>
<name>A0A7N0VMQ8_KALFE</name>
<keyword evidence="1" id="KW-0175">Coiled coil</keyword>
<accession>A0A7N0VMQ8</accession>
<keyword evidence="2" id="KW-0472">Membrane</keyword>
<feature type="transmembrane region" description="Helical" evidence="2">
    <location>
        <begin position="473"/>
        <end position="495"/>
    </location>
</feature>
<keyword evidence="2" id="KW-1133">Transmembrane helix</keyword>
<feature type="coiled-coil region" evidence="1">
    <location>
        <begin position="237"/>
        <end position="285"/>
    </location>
</feature>
<feature type="transmembrane region" description="Helical" evidence="2">
    <location>
        <begin position="393"/>
        <end position="415"/>
    </location>
</feature>
<feature type="transmembrane region" description="Helical" evidence="2">
    <location>
        <begin position="507"/>
        <end position="526"/>
    </location>
</feature>
<evidence type="ECO:0000313" key="3">
    <source>
        <dbReference type="EnsemblPlants" id="Kaladp1246s0022.1.v1.1"/>
    </source>
</evidence>
<organism evidence="3 4">
    <name type="scientific">Kalanchoe fedtschenkoi</name>
    <name type="common">Lavender scallops</name>
    <name type="synonym">South American air plant</name>
    <dbReference type="NCBI Taxonomy" id="63787"/>
    <lineage>
        <taxon>Eukaryota</taxon>
        <taxon>Viridiplantae</taxon>
        <taxon>Streptophyta</taxon>
        <taxon>Embryophyta</taxon>
        <taxon>Tracheophyta</taxon>
        <taxon>Spermatophyta</taxon>
        <taxon>Magnoliopsida</taxon>
        <taxon>eudicotyledons</taxon>
        <taxon>Gunneridae</taxon>
        <taxon>Pentapetalae</taxon>
        <taxon>Saxifragales</taxon>
        <taxon>Crassulaceae</taxon>
        <taxon>Kalanchoe</taxon>
    </lineage>
</organism>
<dbReference type="Proteomes" id="UP000594263">
    <property type="component" value="Unplaced"/>
</dbReference>
<feature type="transmembrane region" description="Helical" evidence="2">
    <location>
        <begin position="427"/>
        <end position="445"/>
    </location>
</feature>
<dbReference type="EnsemblPlants" id="Kaladp1246s0022.1.v1.1">
    <property type="protein sequence ID" value="Kaladp1246s0022.1.v1.1"/>
    <property type="gene ID" value="Kaladp1246s0022.v1.1"/>
</dbReference>
<reference evidence="3" key="1">
    <citation type="submission" date="2021-01" db="UniProtKB">
        <authorList>
            <consortium name="EnsemblPlants"/>
        </authorList>
    </citation>
    <scope>IDENTIFICATION</scope>
</reference>
<keyword evidence="2" id="KW-0812">Transmembrane</keyword>
<dbReference type="PANTHER" id="PTHR36001">
    <property type="entry name" value="CTAGE FAMILY PROTEIN-RELATED"/>
    <property type="match status" value="1"/>
</dbReference>
<evidence type="ECO:0000313" key="4">
    <source>
        <dbReference type="Proteomes" id="UP000594263"/>
    </source>
</evidence>
<evidence type="ECO:0000256" key="2">
    <source>
        <dbReference type="SAM" id="Phobius"/>
    </source>
</evidence>
<dbReference type="Gramene" id="Kaladp1246s0022.1.v1.1">
    <property type="protein sequence ID" value="Kaladp1246s0022.1.v1.1"/>
    <property type="gene ID" value="Kaladp1246s0022.v1.1"/>
</dbReference>
<sequence>MAGEGGFELERYAARRLAAVRNQIEGQRKDLQVASAALEDLRLKKEAKCSINDPPIQTFENRVATMVGSYIDELKTLEEGLRMAFIRQLIIKNAEIRKFQEIKGSTSNIKDKSRLSSSNEMKLAELSKQIEGQQKEFEAASVVLKDLTLRKETVQQEVKRCEVEHAMNDASLQTFEKRVAKIEDSISAVGSIIDEMKNMEEALREGFIKQMLKKNAEIRKLQEISDSTSKINDQSRLSSKNEMLADLSKKIEEQLKEFEAASAKLEDLKLQKEMMELEVNECEIELMTDDALIQTFEDRTAKIVKSSINEIKNLEEALRVEFLKQMMMKNIEKRKSRKIRGSSSEISQTRISSTNEYFPIPDDISGNDEGDNAAGLWSYITILTNVRVSLSKVIVMACLISSWINFLTDTSIAIYSGDEAVMFQFSMFSIFSSFITWVCSCWWLKFCCPKYTAQQQEAQSILSNFDPWYGRSYALAVLSTCVAIVQLGNACVRAWRLFHGQTFSGSWVLGIVISFIQMIISTITALECFEDVRLVCLSTQTVETLTKVEDLEPAGGGCHGQAHEAVISDEASHLVGALCEINYRRFEIYLNVLLILGFRKISFGLPIPVRYSGSLSMITEAAALVAEVQQHAAVARWRLTDLISSLGGASVAAGGREPGCSGAGDGSEGSHLGWAGGVRRRNF</sequence>
<dbReference type="AlphaFoldDB" id="A0A7N0VMQ8"/>
<evidence type="ECO:0000256" key="1">
    <source>
        <dbReference type="SAM" id="Coils"/>
    </source>
</evidence>